<organism evidence="2 3">
    <name type="scientific">Frigoribacterium faeni</name>
    <dbReference type="NCBI Taxonomy" id="145483"/>
    <lineage>
        <taxon>Bacteria</taxon>
        <taxon>Bacillati</taxon>
        <taxon>Actinomycetota</taxon>
        <taxon>Actinomycetes</taxon>
        <taxon>Micrococcales</taxon>
        <taxon>Microbacteriaceae</taxon>
        <taxon>Frigoribacterium</taxon>
    </lineage>
</organism>
<comment type="caution">
    <text evidence="2">The sequence shown here is derived from an EMBL/GenBank/DDBJ whole genome shotgun (WGS) entry which is preliminary data.</text>
</comment>
<evidence type="ECO:0000313" key="3">
    <source>
        <dbReference type="Proteomes" id="UP000321154"/>
    </source>
</evidence>
<sequence>MSLDEHAAQDRERRALGKELHRERDGIAEDVTVDLELHAGTPIDYLLVDGRLILAQHSDPWSRGPDRPRPVHKVVS</sequence>
<gene>
    <name evidence="2" type="ORF">FFA01_19280</name>
</gene>
<accession>A0ABQ0UQ54</accession>
<evidence type="ECO:0000256" key="1">
    <source>
        <dbReference type="SAM" id="MobiDB-lite"/>
    </source>
</evidence>
<feature type="region of interest" description="Disordered" evidence="1">
    <location>
        <begin position="1"/>
        <end position="23"/>
    </location>
</feature>
<dbReference type="Proteomes" id="UP000321154">
    <property type="component" value="Unassembled WGS sequence"/>
</dbReference>
<keyword evidence="3" id="KW-1185">Reference proteome</keyword>
<reference evidence="2 3" key="1">
    <citation type="submission" date="2019-07" db="EMBL/GenBank/DDBJ databases">
        <title>Whole genome shotgun sequence of Frigoribacterium faeni NBRC 103066.</title>
        <authorList>
            <person name="Hosoyama A."/>
            <person name="Uohara A."/>
            <person name="Ohji S."/>
            <person name="Ichikawa N."/>
        </authorList>
    </citation>
    <scope>NUCLEOTIDE SEQUENCE [LARGE SCALE GENOMIC DNA]</scope>
    <source>
        <strain evidence="2 3">NBRC 103066</strain>
    </source>
</reference>
<evidence type="ECO:0000313" key="2">
    <source>
        <dbReference type="EMBL" id="GEK83619.1"/>
    </source>
</evidence>
<dbReference type="EMBL" id="BJUV01000017">
    <property type="protein sequence ID" value="GEK83619.1"/>
    <property type="molecule type" value="Genomic_DNA"/>
</dbReference>
<proteinExistence type="predicted"/>
<protein>
    <submittedName>
        <fullName evidence="2">Uncharacterized protein</fullName>
    </submittedName>
</protein>
<name>A0ABQ0UQ54_9MICO</name>
<feature type="region of interest" description="Disordered" evidence="1">
    <location>
        <begin position="57"/>
        <end position="76"/>
    </location>
</feature>